<dbReference type="STRING" id="870435.A0A0C3PQ82"/>
<evidence type="ECO:0000256" key="3">
    <source>
        <dbReference type="RuleBase" id="RU003616"/>
    </source>
</evidence>
<accession>A0A0C3PQ82</accession>
<feature type="domain" description="SHSP" evidence="5">
    <location>
        <begin position="55"/>
        <end position="177"/>
    </location>
</feature>
<dbReference type="InParanoid" id="A0A0C3PQ82"/>
<keyword evidence="7" id="KW-1185">Reference proteome</keyword>
<dbReference type="Pfam" id="PF00011">
    <property type="entry name" value="HSP20"/>
    <property type="match status" value="1"/>
</dbReference>
<dbReference type="Proteomes" id="UP000054217">
    <property type="component" value="Unassembled WGS sequence"/>
</dbReference>
<dbReference type="InterPro" id="IPR002068">
    <property type="entry name" value="A-crystallin/Hsp20_dom"/>
</dbReference>
<protein>
    <recommendedName>
        <fullName evidence="5">SHSP domain-containing protein</fullName>
    </recommendedName>
</protein>
<dbReference type="CDD" id="cd06464">
    <property type="entry name" value="ACD_sHsps-like"/>
    <property type="match status" value="1"/>
</dbReference>
<evidence type="ECO:0000313" key="7">
    <source>
        <dbReference type="Proteomes" id="UP000054217"/>
    </source>
</evidence>
<evidence type="ECO:0000256" key="4">
    <source>
        <dbReference type="SAM" id="MobiDB-lite"/>
    </source>
</evidence>
<dbReference type="InterPro" id="IPR031107">
    <property type="entry name" value="Small_HSP"/>
</dbReference>
<gene>
    <name evidence="6" type="ORF">M404DRAFT_994821</name>
</gene>
<name>A0A0C3PQ82_PISTI</name>
<dbReference type="OrthoDB" id="1431247at2759"/>
<dbReference type="PROSITE" id="PS01031">
    <property type="entry name" value="SHSP"/>
    <property type="match status" value="1"/>
</dbReference>
<organism evidence="6 7">
    <name type="scientific">Pisolithus tinctorius Marx 270</name>
    <dbReference type="NCBI Taxonomy" id="870435"/>
    <lineage>
        <taxon>Eukaryota</taxon>
        <taxon>Fungi</taxon>
        <taxon>Dikarya</taxon>
        <taxon>Basidiomycota</taxon>
        <taxon>Agaricomycotina</taxon>
        <taxon>Agaricomycetes</taxon>
        <taxon>Agaricomycetidae</taxon>
        <taxon>Boletales</taxon>
        <taxon>Sclerodermatineae</taxon>
        <taxon>Pisolithaceae</taxon>
        <taxon>Pisolithus</taxon>
    </lineage>
</organism>
<proteinExistence type="inferred from homology"/>
<dbReference type="AlphaFoldDB" id="A0A0C3PQ82"/>
<evidence type="ECO:0000256" key="2">
    <source>
        <dbReference type="PROSITE-ProRule" id="PRU00285"/>
    </source>
</evidence>
<dbReference type="SUPFAM" id="SSF49764">
    <property type="entry name" value="HSP20-like chaperones"/>
    <property type="match status" value="1"/>
</dbReference>
<dbReference type="EMBL" id="KN831950">
    <property type="protein sequence ID" value="KIO11141.1"/>
    <property type="molecule type" value="Genomic_DNA"/>
</dbReference>
<feature type="region of interest" description="Disordered" evidence="4">
    <location>
        <begin position="159"/>
        <end position="180"/>
    </location>
</feature>
<comment type="similarity">
    <text evidence="2 3">Belongs to the small heat shock protein (HSP20) family.</text>
</comment>
<evidence type="ECO:0000313" key="6">
    <source>
        <dbReference type="EMBL" id="KIO11141.1"/>
    </source>
</evidence>
<dbReference type="PANTHER" id="PTHR11527">
    <property type="entry name" value="HEAT-SHOCK PROTEIN 20 FAMILY MEMBER"/>
    <property type="match status" value="1"/>
</dbReference>
<keyword evidence="1" id="KW-0346">Stress response</keyword>
<dbReference type="InterPro" id="IPR008978">
    <property type="entry name" value="HSP20-like_chaperone"/>
</dbReference>
<reference evidence="6 7" key="1">
    <citation type="submission" date="2014-04" db="EMBL/GenBank/DDBJ databases">
        <authorList>
            <consortium name="DOE Joint Genome Institute"/>
            <person name="Kuo A."/>
            <person name="Kohler A."/>
            <person name="Costa M.D."/>
            <person name="Nagy L.G."/>
            <person name="Floudas D."/>
            <person name="Copeland A."/>
            <person name="Barry K.W."/>
            <person name="Cichocki N."/>
            <person name="Veneault-Fourrey C."/>
            <person name="LaButti K."/>
            <person name="Lindquist E.A."/>
            <person name="Lipzen A."/>
            <person name="Lundell T."/>
            <person name="Morin E."/>
            <person name="Murat C."/>
            <person name="Sun H."/>
            <person name="Tunlid A."/>
            <person name="Henrissat B."/>
            <person name="Grigoriev I.V."/>
            <person name="Hibbett D.S."/>
            <person name="Martin F."/>
            <person name="Nordberg H.P."/>
            <person name="Cantor M.N."/>
            <person name="Hua S.X."/>
        </authorList>
    </citation>
    <scope>NUCLEOTIDE SEQUENCE [LARGE SCALE GENOMIC DNA]</scope>
    <source>
        <strain evidence="6 7">Marx 270</strain>
    </source>
</reference>
<sequence>MTVSTTALIANKLSRIPTSHSQEERFRALDRNLARRYVALLLHQARMSEARRLGDGELLYRPRIEVCDDPSSSRITATVELPGVNAEEISLQVGTNSTLRISGERKRRTSHTPGSDAKYPLQEIKYGKYERVLQLPQGTMLTTISAAVDNGLLVLSWPRVPPSATTSGSTSSRVDAAESS</sequence>
<reference evidence="7" key="2">
    <citation type="submission" date="2015-01" db="EMBL/GenBank/DDBJ databases">
        <title>Evolutionary Origins and Diversification of the Mycorrhizal Mutualists.</title>
        <authorList>
            <consortium name="DOE Joint Genome Institute"/>
            <consortium name="Mycorrhizal Genomics Consortium"/>
            <person name="Kohler A."/>
            <person name="Kuo A."/>
            <person name="Nagy L.G."/>
            <person name="Floudas D."/>
            <person name="Copeland A."/>
            <person name="Barry K.W."/>
            <person name="Cichocki N."/>
            <person name="Veneault-Fourrey C."/>
            <person name="LaButti K."/>
            <person name="Lindquist E.A."/>
            <person name="Lipzen A."/>
            <person name="Lundell T."/>
            <person name="Morin E."/>
            <person name="Murat C."/>
            <person name="Riley R."/>
            <person name="Ohm R."/>
            <person name="Sun H."/>
            <person name="Tunlid A."/>
            <person name="Henrissat B."/>
            <person name="Grigoriev I.V."/>
            <person name="Hibbett D.S."/>
            <person name="Martin F."/>
        </authorList>
    </citation>
    <scope>NUCLEOTIDE SEQUENCE [LARGE SCALE GENOMIC DNA]</scope>
    <source>
        <strain evidence="7">Marx 270</strain>
    </source>
</reference>
<dbReference type="HOGENOM" id="CLU_046737_7_1_1"/>
<feature type="compositionally biased region" description="Low complexity" evidence="4">
    <location>
        <begin position="163"/>
        <end position="172"/>
    </location>
</feature>
<evidence type="ECO:0000256" key="1">
    <source>
        <dbReference type="ARBA" id="ARBA00023016"/>
    </source>
</evidence>
<evidence type="ECO:0000259" key="5">
    <source>
        <dbReference type="PROSITE" id="PS01031"/>
    </source>
</evidence>
<dbReference type="Gene3D" id="2.60.40.790">
    <property type="match status" value="1"/>
</dbReference>